<dbReference type="Proteomes" id="UP001566132">
    <property type="component" value="Unassembled WGS sequence"/>
</dbReference>
<keyword evidence="3" id="KW-1185">Reference proteome</keyword>
<accession>A0ABD1E040</accession>
<name>A0ABD1E040_HYPHA</name>
<protein>
    <submittedName>
        <fullName evidence="2">Uncharacterized protein</fullName>
    </submittedName>
</protein>
<proteinExistence type="predicted"/>
<keyword evidence="1" id="KW-1133">Transmembrane helix</keyword>
<evidence type="ECO:0000256" key="1">
    <source>
        <dbReference type="SAM" id="Phobius"/>
    </source>
</evidence>
<gene>
    <name evidence="2" type="ORF">ABEB36_015303</name>
</gene>
<sequence>MELLDARGHARTLKVRMADCYVGNHLFDVLGVPCLICFLLYYVKVNLFKDGVALAPFSGVGEINAQCSNANEVQFFSGVPEVVNGDERIPLQQEIISDFNTESEPESSHVKTSKRSYFKGIADLEKRTASPRKLKLMEMVVRREDHIRKLKYLYKRRAHDKSFIR</sequence>
<evidence type="ECO:0000313" key="2">
    <source>
        <dbReference type="EMBL" id="KAL1487918.1"/>
    </source>
</evidence>
<reference evidence="2 3" key="1">
    <citation type="submission" date="2024-05" db="EMBL/GenBank/DDBJ databases">
        <title>Genetic variation in Jamaican populations of the coffee berry borer (Hypothenemus hampei).</title>
        <authorList>
            <person name="Errbii M."/>
            <person name="Myrie A."/>
        </authorList>
    </citation>
    <scope>NUCLEOTIDE SEQUENCE [LARGE SCALE GENOMIC DNA]</scope>
    <source>
        <strain evidence="2">JA-Hopewell-2020-01-JO</strain>
        <tissue evidence="2">Whole body</tissue>
    </source>
</reference>
<comment type="caution">
    <text evidence="2">The sequence shown here is derived from an EMBL/GenBank/DDBJ whole genome shotgun (WGS) entry which is preliminary data.</text>
</comment>
<dbReference type="AlphaFoldDB" id="A0ABD1E040"/>
<evidence type="ECO:0000313" key="3">
    <source>
        <dbReference type="Proteomes" id="UP001566132"/>
    </source>
</evidence>
<keyword evidence="1" id="KW-0472">Membrane</keyword>
<organism evidence="2 3">
    <name type="scientific">Hypothenemus hampei</name>
    <name type="common">Coffee berry borer</name>
    <dbReference type="NCBI Taxonomy" id="57062"/>
    <lineage>
        <taxon>Eukaryota</taxon>
        <taxon>Metazoa</taxon>
        <taxon>Ecdysozoa</taxon>
        <taxon>Arthropoda</taxon>
        <taxon>Hexapoda</taxon>
        <taxon>Insecta</taxon>
        <taxon>Pterygota</taxon>
        <taxon>Neoptera</taxon>
        <taxon>Endopterygota</taxon>
        <taxon>Coleoptera</taxon>
        <taxon>Polyphaga</taxon>
        <taxon>Cucujiformia</taxon>
        <taxon>Curculionidae</taxon>
        <taxon>Scolytinae</taxon>
        <taxon>Hypothenemus</taxon>
    </lineage>
</organism>
<feature type="transmembrane region" description="Helical" evidence="1">
    <location>
        <begin position="21"/>
        <end position="43"/>
    </location>
</feature>
<dbReference type="EMBL" id="JBDJPC010000016">
    <property type="protein sequence ID" value="KAL1487918.1"/>
    <property type="molecule type" value="Genomic_DNA"/>
</dbReference>
<keyword evidence="1" id="KW-0812">Transmembrane</keyword>